<dbReference type="PROSITE" id="PS50262">
    <property type="entry name" value="G_PROTEIN_RECEP_F1_2"/>
    <property type="match status" value="1"/>
</dbReference>
<keyword evidence="7" id="KW-0675">Receptor</keyword>
<feature type="transmembrane region" description="Helical" evidence="9">
    <location>
        <begin position="248"/>
        <end position="273"/>
    </location>
</feature>
<dbReference type="SUPFAM" id="SSF81321">
    <property type="entry name" value="Family A G protein-coupled receptor-like"/>
    <property type="match status" value="2"/>
</dbReference>
<evidence type="ECO:0000256" key="3">
    <source>
        <dbReference type="ARBA" id="ARBA00022692"/>
    </source>
</evidence>
<name>A0A6J8BRP0_MYTCO</name>
<keyword evidence="2" id="KW-1003">Cell membrane</keyword>
<dbReference type="InterPro" id="IPR000276">
    <property type="entry name" value="GPCR_Rhodpsn"/>
</dbReference>
<evidence type="ECO:0000313" key="12">
    <source>
        <dbReference type="Proteomes" id="UP000507470"/>
    </source>
</evidence>
<keyword evidence="6 9" id="KW-0472">Membrane</keyword>
<proteinExistence type="predicted"/>
<keyword evidence="5" id="KW-0297">G-protein coupled receptor</keyword>
<dbReference type="GO" id="GO:0008528">
    <property type="term" value="F:G protein-coupled peptide receptor activity"/>
    <property type="evidence" value="ECO:0007669"/>
    <property type="project" value="TreeGrafter"/>
</dbReference>
<evidence type="ECO:0000256" key="2">
    <source>
        <dbReference type="ARBA" id="ARBA00022475"/>
    </source>
</evidence>
<dbReference type="GO" id="GO:0005886">
    <property type="term" value="C:plasma membrane"/>
    <property type="evidence" value="ECO:0007669"/>
    <property type="project" value="UniProtKB-SubCell"/>
</dbReference>
<dbReference type="CDD" id="cd00637">
    <property type="entry name" value="7tm_classA_rhodopsin-like"/>
    <property type="match status" value="2"/>
</dbReference>
<gene>
    <name evidence="11" type="ORF">MCOR_21292</name>
</gene>
<dbReference type="AlphaFoldDB" id="A0A6J8BRP0"/>
<organism evidence="11 12">
    <name type="scientific">Mytilus coruscus</name>
    <name type="common">Sea mussel</name>
    <dbReference type="NCBI Taxonomy" id="42192"/>
    <lineage>
        <taxon>Eukaryota</taxon>
        <taxon>Metazoa</taxon>
        <taxon>Spiralia</taxon>
        <taxon>Lophotrochozoa</taxon>
        <taxon>Mollusca</taxon>
        <taxon>Bivalvia</taxon>
        <taxon>Autobranchia</taxon>
        <taxon>Pteriomorphia</taxon>
        <taxon>Mytilida</taxon>
        <taxon>Mytiloidea</taxon>
        <taxon>Mytilidae</taxon>
        <taxon>Mytilinae</taxon>
        <taxon>Mytilus</taxon>
    </lineage>
</organism>
<evidence type="ECO:0000256" key="6">
    <source>
        <dbReference type="ARBA" id="ARBA00023136"/>
    </source>
</evidence>
<dbReference type="OrthoDB" id="6082926at2759"/>
<evidence type="ECO:0000256" key="9">
    <source>
        <dbReference type="SAM" id="Phobius"/>
    </source>
</evidence>
<reference evidence="11 12" key="1">
    <citation type="submission" date="2020-06" db="EMBL/GenBank/DDBJ databases">
        <authorList>
            <person name="Li R."/>
            <person name="Bekaert M."/>
        </authorList>
    </citation>
    <scope>NUCLEOTIDE SEQUENCE [LARGE SCALE GENOMIC DNA]</scope>
    <source>
        <strain evidence="12">wild</strain>
    </source>
</reference>
<feature type="transmembrane region" description="Helical" evidence="9">
    <location>
        <begin position="86"/>
        <end position="107"/>
    </location>
</feature>
<evidence type="ECO:0000256" key="8">
    <source>
        <dbReference type="ARBA" id="ARBA00023224"/>
    </source>
</evidence>
<dbReference type="PRINTS" id="PR00237">
    <property type="entry name" value="GPCRRHODOPSN"/>
</dbReference>
<feature type="transmembrane region" description="Helical" evidence="9">
    <location>
        <begin position="49"/>
        <end position="74"/>
    </location>
</feature>
<dbReference type="Gene3D" id="1.20.1070.10">
    <property type="entry name" value="Rhodopsin 7-helix transmembrane proteins"/>
    <property type="match status" value="2"/>
</dbReference>
<sequence>MNNTVTEMAYFYSETEELLYNSSTVNDINTSIMSTPTEVNTSYNEAYPLLAPMIFVGCLTMIGIPGNILVLLVYSMKRRSSAQRTIILAMAVYDLLVCTITLPFEFYDLFIHLNFPELWICKIFRTLNYFFVFNSSSIMQVMTIERFRRVCRPLKIQMSAKIALSCMITICIASSVVTIPNLFIRGIHTVRLGDNDTGHDCSIADKFIGSKLETEELLYNSSTVNDINTSIMSTPTEVNTSYIEAYPLLAPMIFVGCLTMIGIPGNILVLLVYSMKRRSSAQRTIILAMAVYDLLVCTITLPF</sequence>
<evidence type="ECO:0000259" key="10">
    <source>
        <dbReference type="PROSITE" id="PS50262"/>
    </source>
</evidence>
<keyword evidence="12" id="KW-1185">Reference proteome</keyword>
<keyword evidence="8" id="KW-0807">Transducer</keyword>
<keyword evidence="3 9" id="KW-0812">Transmembrane</keyword>
<protein>
    <recommendedName>
        <fullName evidence="10">G-protein coupled receptors family 1 profile domain-containing protein</fullName>
    </recommendedName>
</protein>
<comment type="subcellular location">
    <subcellularLocation>
        <location evidence="1">Cell membrane</location>
        <topology evidence="1">Multi-pass membrane protein</topology>
    </subcellularLocation>
</comment>
<evidence type="ECO:0000256" key="4">
    <source>
        <dbReference type="ARBA" id="ARBA00022989"/>
    </source>
</evidence>
<feature type="transmembrane region" description="Helical" evidence="9">
    <location>
        <begin position="127"/>
        <end position="144"/>
    </location>
</feature>
<dbReference type="InterPro" id="IPR017452">
    <property type="entry name" value="GPCR_Rhodpsn_7TM"/>
</dbReference>
<dbReference type="Proteomes" id="UP000507470">
    <property type="component" value="Unassembled WGS sequence"/>
</dbReference>
<evidence type="ECO:0000313" key="11">
    <source>
        <dbReference type="EMBL" id="CAC5385790.1"/>
    </source>
</evidence>
<dbReference type="EMBL" id="CACVKT020003764">
    <property type="protein sequence ID" value="CAC5385790.1"/>
    <property type="molecule type" value="Genomic_DNA"/>
</dbReference>
<evidence type="ECO:0000256" key="1">
    <source>
        <dbReference type="ARBA" id="ARBA00004651"/>
    </source>
</evidence>
<dbReference type="PANTHER" id="PTHR24230">
    <property type="entry name" value="G-PROTEIN COUPLED RECEPTOR"/>
    <property type="match status" value="1"/>
</dbReference>
<feature type="domain" description="G-protein coupled receptors family 1 profile" evidence="10">
    <location>
        <begin position="66"/>
        <end position="303"/>
    </location>
</feature>
<evidence type="ECO:0000256" key="5">
    <source>
        <dbReference type="ARBA" id="ARBA00023040"/>
    </source>
</evidence>
<accession>A0A6J8BRP0</accession>
<feature type="transmembrane region" description="Helical" evidence="9">
    <location>
        <begin position="164"/>
        <end position="184"/>
    </location>
</feature>
<evidence type="ECO:0000256" key="7">
    <source>
        <dbReference type="ARBA" id="ARBA00023170"/>
    </source>
</evidence>
<dbReference type="GO" id="GO:0007218">
    <property type="term" value="P:neuropeptide signaling pathway"/>
    <property type="evidence" value="ECO:0007669"/>
    <property type="project" value="TreeGrafter"/>
</dbReference>
<feature type="transmembrane region" description="Helical" evidence="9">
    <location>
        <begin position="285"/>
        <end position="302"/>
    </location>
</feature>
<dbReference type="Pfam" id="PF00001">
    <property type="entry name" value="7tm_1"/>
    <property type="match status" value="1"/>
</dbReference>
<keyword evidence="4 9" id="KW-1133">Transmembrane helix</keyword>